<dbReference type="Proteomes" id="UP001165395">
    <property type="component" value="Unassembled WGS sequence"/>
</dbReference>
<reference evidence="10" key="1">
    <citation type="submission" date="2021-10" db="EMBL/GenBank/DDBJ databases">
        <title>The complete genome sequence of Leeia sp. TBRC 13508.</title>
        <authorList>
            <person name="Charoenyingcharoen P."/>
            <person name="Yukphan P."/>
        </authorList>
    </citation>
    <scope>NUCLEOTIDE SEQUENCE</scope>
    <source>
        <strain evidence="10">TBRC 13508</strain>
    </source>
</reference>
<feature type="chain" id="PRO_5045487473" evidence="9">
    <location>
        <begin position="29"/>
        <end position="561"/>
    </location>
</feature>
<dbReference type="PANTHER" id="PTHR33938">
    <property type="entry name" value="FERULOYL ESTERASE B-RELATED"/>
    <property type="match status" value="1"/>
</dbReference>
<feature type="compositionally biased region" description="Polar residues" evidence="8">
    <location>
        <begin position="479"/>
        <end position="493"/>
    </location>
</feature>
<gene>
    <name evidence="10" type="ORF">LIN78_13315</name>
</gene>
<evidence type="ECO:0000313" key="10">
    <source>
        <dbReference type="EMBL" id="MCB6184522.1"/>
    </source>
</evidence>
<feature type="region of interest" description="Disordered" evidence="8">
    <location>
        <begin position="479"/>
        <end position="509"/>
    </location>
</feature>
<evidence type="ECO:0000256" key="3">
    <source>
        <dbReference type="ARBA" id="ARBA00022723"/>
    </source>
</evidence>
<evidence type="ECO:0000256" key="5">
    <source>
        <dbReference type="ARBA" id="ARBA00022801"/>
    </source>
</evidence>
<keyword evidence="3" id="KW-0479">Metal-binding</keyword>
<comment type="similarity">
    <text evidence="1">Belongs to the tannase family.</text>
</comment>
<accession>A0ABS8D8H6</accession>
<evidence type="ECO:0000313" key="11">
    <source>
        <dbReference type="Proteomes" id="UP001165395"/>
    </source>
</evidence>
<evidence type="ECO:0000256" key="6">
    <source>
        <dbReference type="ARBA" id="ARBA00022837"/>
    </source>
</evidence>
<comment type="caution">
    <text evidence="10">The sequence shown here is derived from an EMBL/GenBank/DDBJ whole genome shotgun (WGS) entry which is preliminary data.</text>
</comment>
<dbReference type="InterPro" id="IPR011118">
    <property type="entry name" value="Tannase/feruloyl_esterase"/>
</dbReference>
<protein>
    <submittedName>
        <fullName evidence="10">Tannase/feruloyl esterase family alpha/beta hydrolase</fullName>
    </submittedName>
</protein>
<feature type="signal peptide" evidence="9">
    <location>
        <begin position="1"/>
        <end position="28"/>
    </location>
</feature>
<dbReference type="SUPFAM" id="SSF53474">
    <property type="entry name" value="alpha/beta-Hydrolases"/>
    <property type="match status" value="1"/>
</dbReference>
<evidence type="ECO:0000256" key="8">
    <source>
        <dbReference type="SAM" id="MobiDB-lite"/>
    </source>
</evidence>
<keyword evidence="5 10" id="KW-0378">Hydrolase</keyword>
<organism evidence="10 11">
    <name type="scientific">Leeia speluncae</name>
    <dbReference type="NCBI Taxonomy" id="2884804"/>
    <lineage>
        <taxon>Bacteria</taxon>
        <taxon>Pseudomonadati</taxon>
        <taxon>Pseudomonadota</taxon>
        <taxon>Betaproteobacteria</taxon>
        <taxon>Neisseriales</taxon>
        <taxon>Leeiaceae</taxon>
        <taxon>Leeia</taxon>
    </lineage>
</organism>
<evidence type="ECO:0000256" key="4">
    <source>
        <dbReference type="ARBA" id="ARBA00022729"/>
    </source>
</evidence>
<evidence type="ECO:0000256" key="1">
    <source>
        <dbReference type="ARBA" id="ARBA00006249"/>
    </source>
</evidence>
<evidence type="ECO:0000256" key="2">
    <source>
        <dbReference type="ARBA" id="ARBA00022487"/>
    </source>
</evidence>
<evidence type="ECO:0000256" key="9">
    <source>
        <dbReference type="SAM" id="SignalP"/>
    </source>
</evidence>
<dbReference type="RefSeq" id="WP_227181332.1">
    <property type="nucleotide sequence ID" value="NZ_JAJBZT010000007.1"/>
</dbReference>
<keyword evidence="2" id="KW-0719">Serine esterase</keyword>
<dbReference type="Pfam" id="PF07519">
    <property type="entry name" value="Tannase"/>
    <property type="match status" value="1"/>
</dbReference>
<proteinExistence type="inferred from homology"/>
<dbReference type="PANTHER" id="PTHR33938:SF15">
    <property type="entry name" value="FERULOYL ESTERASE B-RELATED"/>
    <property type="match status" value="1"/>
</dbReference>
<dbReference type="InterPro" id="IPR029058">
    <property type="entry name" value="AB_hydrolase_fold"/>
</dbReference>
<keyword evidence="11" id="KW-1185">Reference proteome</keyword>
<dbReference type="EMBL" id="JAJBZT010000007">
    <property type="protein sequence ID" value="MCB6184522.1"/>
    <property type="molecule type" value="Genomic_DNA"/>
</dbReference>
<evidence type="ECO:0000256" key="7">
    <source>
        <dbReference type="ARBA" id="ARBA00023157"/>
    </source>
</evidence>
<name>A0ABS8D8H6_9NEIS</name>
<sequence>MKQKSHLTWLIGLSISIFSFFIATPAFALDAKVSCESLQAYDLSNIGGNGSKIISTKVEANHGKNLCTVEGLLSPAIHFQTTLPMTGWSERYLQVGCGGTCGSIRLDSGASEGCAPLENNEMVVSSTDMGHQGMGTEFGENDQQRADFAYRGVHITAVANKALIKALYGKSVEKSYFNGCSDGGREALMEAQRFPNDFDGIIAGAPAMLFQVQNSLHHGWLAMSNTGKDGKAILVASRLPILHNAVIAACDQLDGMKDGLLTDPRACHFDPTTIECPPTASDTSQCLTHAEAEAAAKIYQGAKDPTTGRFLTVGSVQYGSELAWAGVFVPTDANQPIFSKMIAEGAIQHLVFGNSANKVDKLTALAFTEATLDALRQRHPLFDAVNPDLSAFAAKGGKLILWHGWSDPHISPLTTIAYHEALIKQMGAEKAENFERLYLLPGVFHCGQGDGPSSVDLMSKMIDWVEASHAPFLIETSTSKTKANNFGQPTSEANKPAGAPPSVESPERSRPVYPYPLVASYKGNGDINQASSFEPRDPLLPRPSRDWAGKDFFTPYHFTDY</sequence>
<keyword evidence="7" id="KW-1015">Disulfide bond</keyword>
<keyword evidence="4 9" id="KW-0732">Signal</keyword>
<dbReference type="GO" id="GO:0016787">
    <property type="term" value="F:hydrolase activity"/>
    <property type="evidence" value="ECO:0007669"/>
    <property type="project" value="UniProtKB-KW"/>
</dbReference>
<keyword evidence="6" id="KW-0106">Calcium</keyword>